<dbReference type="EMBL" id="UINC01005413">
    <property type="protein sequence ID" value="SVA21173.1"/>
    <property type="molecule type" value="Genomic_DNA"/>
</dbReference>
<feature type="domain" description="SGNH hydrolase-type esterase" evidence="1">
    <location>
        <begin position="41"/>
        <end position="214"/>
    </location>
</feature>
<evidence type="ECO:0000313" key="2">
    <source>
        <dbReference type="EMBL" id="SVA21173.1"/>
    </source>
</evidence>
<gene>
    <name evidence="2" type="ORF">METZ01_LOCUS74027</name>
</gene>
<dbReference type="PANTHER" id="PTHR30383">
    <property type="entry name" value="THIOESTERASE 1/PROTEASE 1/LYSOPHOSPHOLIPASE L1"/>
    <property type="match status" value="1"/>
</dbReference>
<name>A0A381U3Y7_9ZZZZ</name>
<sequence length="238" mass="27764">MKRFYIHQKHIKNHNNDQKEFYYKRCSEFDKSPIGIDKIVFLGDSITEGAQNWNKYFDSKNIVNRGISGDTTEGVLARLDEICYYKPLAVFLLIGINDIFNIDSPNRDRVTMEIVANNILRISDRVINQYTTKNFIQTILPINNKLFFNENGWFPNHKVPLNDQISKINTLIKNQSKDNLHIVIDLHSAFLNNNGLLNEACTTDGVHLNKYGYETWAEFIKDDFNSIVLKDRKKQEKD</sequence>
<dbReference type="PANTHER" id="PTHR30383:SF5">
    <property type="entry name" value="SGNH HYDROLASE-TYPE ESTERASE DOMAIN-CONTAINING PROTEIN"/>
    <property type="match status" value="1"/>
</dbReference>
<dbReference type="InterPro" id="IPR051532">
    <property type="entry name" value="Ester_Hydrolysis_Enzymes"/>
</dbReference>
<reference evidence="2" key="1">
    <citation type="submission" date="2018-05" db="EMBL/GenBank/DDBJ databases">
        <authorList>
            <person name="Lanie J.A."/>
            <person name="Ng W.-L."/>
            <person name="Kazmierczak K.M."/>
            <person name="Andrzejewski T.M."/>
            <person name="Davidsen T.M."/>
            <person name="Wayne K.J."/>
            <person name="Tettelin H."/>
            <person name="Glass J.I."/>
            <person name="Rusch D."/>
            <person name="Podicherti R."/>
            <person name="Tsui H.-C.T."/>
            <person name="Winkler M.E."/>
        </authorList>
    </citation>
    <scope>NUCLEOTIDE SEQUENCE</scope>
</reference>
<accession>A0A381U3Y7</accession>
<proteinExistence type="predicted"/>
<organism evidence="2">
    <name type="scientific">marine metagenome</name>
    <dbReference type="NCBI Taxonomy" id="408172"/>
    <lineage>
        <taxon>unclassified sequences</taxon>
        <taxon>metagenomes</taxon>
        <taxon>ecological metagenomes</taxon>
    </lineage>
</organism>
<dbReference type="Gene3D" id="3.40.50.1110">
    <property type="entry name" value="SGNH hydrolase"/>
    <property type="match status" value="1"/>
</dbReference>
<dbReference type="InterPro" id="IPR013830">
    <property type="entry name" value="SGNH_hydro"/>
</dbReference>
<dbReference type="GO" id="GO:0004622">
    <property type="term" value="F:phosphatidylcholine lysophospholipase activity"/>
    <property type="evidence" value="ECO:0007669"/>
    <property type="project" value="TreeGrafter"/>
</dbReference>
<evidence type="ECO:0000259" key="1">
    <source>
        <dbReference type="Pfam" id="PF13472"/>
    </source>
</evidence>
<dbReference type="AlphaFoldDB" id="A0A381U3Y7"/>
<dbReference type="InterPro" id="IPR036514">
    <property type="entry name" value="SGNH_hydro_sf"/>
</dbReference>
<protein>
    <recommendedName>
        <fullName evidence="1">SGNH hydrolase-type esterase domain-containing protein</fullName>
    </recommendedName>
</protein>
<dbReference type="Pfam" id="PF13472">
    <property type="entry name" value="Lipase_GDSL_2"/>
    <property type="match status" value="1"/>
</dbReference>
<dbReference type="SUPFAM" id="SSF52266">
    <property type="entry name" value="SGNH hydrolase"/>
    <property type="match status" value="1"/>
</dbReference>